<protein>
    <submittedName>
        <fullName evidence="5">Bacterial regulatory protein, luxR family</fullName>
    </submittedName>
</protein>
<keyword evidence="6" id="KW-1185">Reference proteome</keyword>
<evidence type="ECO:0000256" key="1">
    <source>
        <dbReference type="ARBA" id="ARBA00023015"/>
    </source>
</evidence>
<dbReference type="SUPFAM" id="SSF46894">
    <property type="entry name" value="C-terminal effector domain of the bipartite response regulators"/>
    <property type="match status" value="1"/>
</dbReference>
<dbReference type="GO" id="GO:0003677">
    <property type="term" value="F:DNA binding"/>
    <property type="evidence" value="ECO:0007669"/>
    <property type="project" value="UniProtKB-KW"/>
</dbReference>
<dbReference type="AlphaFoldDB" id="A0A5C5ZLE4"/>
<evidence type="ECO:0000256" key="2">
    <source>
        <dbReference type="ARBA" id="ARBA00023125"/>
    </source>
</evidence>
<proteinExistence type="predicted"/>
<reference evidence="5 6" key="1">
    <citation type="submission" date="2019-02" db="EMBL/GenBank/DDBJ databases">
        <title>Deep-cultivation of Planctomycetes and their phenomic and genomic characterization uncovers novel biology.</title>
        <authorList>
            <person name="Wiegand S."/>
            <person name="Jogler M."/>
            <person name="Boedeker C."/>
            <person name="Pinto D."/>
            <person name="Vollmers J."/>
            <person name="Rivas-Marin E."/>
            <person name="Kohn T."/>
            <person name="Peeters S.H."/>
            <person name="Heuer A."/>
            <person name="Rast P."/>
            <person name="Oberbeckmann S."/>
            <person name="Bunk B."/>
            <person name="Jeske O."/>
            <person name="Meyerdierks A."/>
            <person name="Storesund J.E."/>
            <person name="Kallscheuer N."/>
            <person name="Luecker S."/>
            <person name="Lage O.M."/>
            <person name="Pohl T."/>
            <person name="Merkel B.J."/>
            <person name="Hornburger P."/>
            <person name="Mueller R.-W."/>
            <person name="Bruemmer F."/>
            <person name="Labrenz M."/>
            <person name="Spormann A.M."/>
            <person name="Op Den Camp H."/>
            <person name="Overmann J."/>
            <person name="Amann R."/>
            <person name="Jetten M.S.M."/>
            <person name="Mascher T."/>
            <person name="Medema M.H."/>
            <person name="Devos D.P."/>
            <person name="Kaster A.-K."/>
            <person name="Ovreas L."/>
            <person name="Rohde M."/>
            <person name="Galperin M.Y."/>
            <person name="Jogler C."/>
        </authorList>
    </citation>
    <scope>NUCLEOTIDE SEQUENCE [LARGE SCALE GENOMIC DNA]</scope>
    <source>
        <strain evidence="5 6">Mal64</strain>
    </source>
</reference>
<keyword evidence="2" id="KW-0238">DNA-binding</keyword>
<dbReference type="InterPro" id="IPR000792">
    <property type="entry name" value="Tscrpt_reg_LuxR_C"/>
</dbReference>
<dbReference type="PROSITE" id="PS50043">
    <property type="entry name" value="HTH_LUXR_2"/>
    <property type="match status" value="1"/>
</dbReference>
<feature type="domain" description="HTH luxR-type" evidence="4">
    <location>
        <begin position="219"/>
        <end position="284"/>
    </location>
</feature>
<dbReference type="EMBL" id="SJPQ01000002">
    <property type="protein sequence ID" value="TWT88264.1"/>
    <property type="molecule type" value="Genomic_DNA"/>
</dbReference>
<gene>
    <name evidence="5" type="ORF">Mal64_17430</name>
</gene>
<evidence type="ECO:0000259" key="4">
    <source>
        <dbReference type="PROSITE" id="PS50043"/>
    </source>
</evidence>
<keyword evidence="3" id="KW-0804">Transcription</keyword>
<dbReference type="Pfam" id="PF00196">
    <property type="entry name" value="GerE"/>
    <property type="match status" value="1"/>
</dbReference>
<comment type="caution">
    <text evidence="5">The sequence shown here is derived from an EMBL/GenBank/DDBJ whole genome shotgun (WGS) entry which is preliminary data.</text>
</comment>
<accession>A0A5C5ZLE4</accession>
<dbReference type="CDD" id="cd06170">
    <property type="entry name" value="LuxR_C_like"/>
    <property type="match status" value="1"/>
</dbReference>
<sequence>MKIARRDAAGLATNRGVCFASCTVIDDQLAFIDLVSESFAEEAPPAARLAHLTQQTLKRFLPGTRLLRHVCSELGRSGVEFRPLLRRDIHAPDEPKDPALPFFSPEMVFAIEPVSAELNRRLRAEPEAWIQYHLSRLMAEEGYLDSEVYRKYMIPSGFEDAWVCSRVIEENYVITLVAPRDIGAPQLSDSQKEIIATLSSLGGPIWLEVAKRPLITANLLKAIHGLTEIQTQVLRHALTGLPEKMIAAMTNRSPHTIHNHLRDLYRKFDISSRSELLALRLDGDEADG</sequence>
<organism evidence="5 6">
    <name type="scientific">Pseudobythopirellula maris</name>
    <dbReference type="NCBI Taxonomy" id="2527991"/>
    <lineage>
        <taxon>Bacteria</taxon>
        <taxon>Pseudomonadati</taxon>
        <taxon>Planctomycetota</taxon>
        <taxon>Planctomycetia</taxon>
        <taxon>Pirellulales</taxon>
        <taxon>Lacipirellulaceae</taxon>
        <taxon>Pseudobythopirellula</taxon>
    </lineage>
</organism>
<dbReference type="Proteomes" id="UP000315440">
    <property type="component" value="Unassembled WGS sequence"/>
</dbReference>
<dbReference type="PANTHER" id="PTHR44688">
    <property type="entry name" value="DNA-BINDING TRANSCRIPTIONAL ACTIVATOR DEVR_DOSR"/>
    <property type="match status" value="1"/>
</dbReference>
<keyword evidence="1" id="KW-0805">Transcription regulation</keyword>
<dbReference type="GO" id="GO:0006355">
    <property type="term" value="P:regulation of DNA-templated transcription"/>
    <property type="evidence" value="ECO:0007669"/>
    <property type="project" value="InterPro"/>
</dbReference>
<evidence type="ECO:0000256" key="3">
    <source>
        <dbReference type="ARBA" id="ARBA00023163"/>
    </source>
</evidence>
<dbReference type="InterPro" id="IPR016032">
    <property type="entry name" value="Sig_transdc_resp-reg_C-effctor"/>
</dbReference>
<dbReference type="InterPro" id="IPR036388">
    <property type="entry name" value="WH-like_DNA-bd_sf"/>
</dbReference>
<dbReference type="SMART" id="SM00421">
    <property type="entry name" value="HTH_LUXR"/>
    <property type="match status" value="1"/>
</dbReference>
<evidence type="ECO:0000313" key="6">
    <source>
        <dbReference type="Proteomes" id="UP000315440"/>
    </source>
</evidence>
<dbReference type="PANTHER" id="PTHR44688:SF16">
    <property type="entry name" value="DNA-BINDING TRANSCRIPTIONAL ACTIVATOR DEVR_DOSR"/>
    <property type="match status" value="1"/>
</dbReference>
<evidence type="ECO:0000313" key="5">
    <source>
        <dbReference type="EMBL" id="TWT88264.1"/>
    </source>
</evidence>
<dbReference type="Gene3D" id="1.10.10.10">
    <property type="entry name" value="Winged helix-like DNA-binding domain superfamily/Winged helix DNA-binding domain"/>
    <property type="match status" value="1"/>
</dbReference>
<name>A0A5C5ZLE4_9BACT</name>